<comment type="caution">
    <text evidence="1">The sequence shown here is derived from an EMBL/GenBank/DDBJ whole genome shotgun (WGS) entry which is preliminary data.</text>
</comment>
<protein>
    <recommendedName>
        <fullName evidence="3">HK97 gp10 family phage protein</fullName>
    </recommendedName>
</protein>
<gene>
    <name evidence="1" type="ORF">GIX10_00315</name>
</gene>
<evidence type="ECO:0000313" key="2">
    <source>
        <dbReference type="Proteomes" id="UP000473854"/>
    </source>
</evidence>
<dbReference type="AlphaFoldDB" id="A0A6L6GBG0"/>
<organism evidence="1 2">
    <name type="scientific">Acinetobacter faecalis</name>
    <dbReference type="NCBI Taxonomy" id="2665161"/>
    <lineage>
        <taxon>Bacteria</taxon>
        <taxon>Pseudomonadati</taxon>
        <taxon>Pseudomonadota</taxon>
        <taxon>Gammaproteobacteria</taxon>
        <taxon>Moraxellales</taxon>
        <taxon>Moraxellaceae</taxon>
        <taxon>Acinetobacter</taxon>
    </lineage>
</organism>
<evidence type="ECO:0008006" key="3">
    <source>
        <dbReference type="Google" id="ProtNLM"/>
    </source>
</evidence>
<accession>A0A6L6GBG0</accession>
<sequence length="124" mass="13597">MGWQGIKPTDFALKMVEESEDHVKKVATVGLQSVITMSPVMDGAYRGNHRISLNTEDHSFSESTQDLSGNGTLTKGSSEIAKLKLGNTLYIQNNAPYAVRLENGWSDQAPTGIYSIAFMNMRTV</sequence>
<name>A0A6L6GBG0_9GAMM</name>
<dbReference type="RefSeq" id="WP_154771582.1">
    <property type="nucleotide sequence ID" value="NZ_WLYL01000001.1"/>
</dbReference>
<proteinExistence type="predicted"/>
<reference evidence="1 2" key="1">
    <citation type="submission" date="2019-11" db="EMBL/GenBank/DDBJ databases">
        <authorList>
            <person name="An D."/>
        </authorList>
    </citation>
    <scope>NUCLEOTIDE SEQUENCE [LARGE SCALE GENOMIC DNA]</scope>
    <source>
        <strain evidence="1 2">YIM 103518</strain>
    </source>
</reference>
<dbReference type="Proteomes" id="UP000473854">
    <property type="component" value="Unassembled WGS sequence"/>
</dbReference>
<dbReference type="EMBL" id="WLYL01000001">
    <property type="protein sequence ID" value="MTD09900.1"/>
    <property type="molecule type" value="Genomic_DNA"/>
</dbReference>
<evidence type="ECO:0000313" key="1">
    <source>
        <dbReference type="EMBL" id="MTD09900.1"/>
    </source>
</evidence>